<organism evidence="10 11">
    <name type="scientific">Oceanospirillum multiglobuliferum</name>
    <dbReference type="NCBI Taxonomy" id="64969"/>
    <lineage>
        <taxon>Bacteria</taxon>
        <taxon>Pseudomonadati</taxon>
        <taxon>Pseudomonadota</taxon>
        <taxon>Gammaproteobacteria</taxon>
        <taxon>Oceanospirillales</taxon>
        <taxon>Oceanospirillaceae</taxon>
        <taxon>Oceanospirillum</taxon>
    </lineage>
</organism>
<dbReference type="OrthoDB" id="9804207at2"/>
<proteinExistence type="inferred from homology"/>
<feature type="binding site" description="in other chain" evidence="8">
    <location>
        <begin position="133"/>
        <end position="135"/>
    </location>
    <ligand>
        <name>FMN</name>
        <dbReference type="ChEBI" id="CHEBI:58210"/>
        <note>ligand shared between dimeric partners</note>
    </ligand>
</feature>
<dbReference type="SUPFAM" id="SSF55469">
    <property type="entry name" value="FMN-dependent nitroreductase-like"/>
    <property type="match status" value="1"/>
</dbReference>
<gene>
    <name evidence="10" type="ORF">BTE48_05785</name>
</gene>
<dbReference type="InterPro" id="IPR029479">
    <property type="entry name" value="Nitroreductase"/>
</dbReference>
<evidence type="ECO:0000313" key="11">
    <source>
        <dbReference type="Proteomes" id="UP000191418"/>
    </source>
</evidence>
<comment type="similarity">
    <text evidence="1 7">Belongs to the nitroreductase family.</text>
</comment>
<keyword evidence="3 7" id="KW-0288">FMN</keyword>
<dbReference type="Proteomes" id="UP000191418">
    <property type="component" value="Unassembled WGS sequence"/>
</dbReference>
<evidence type="ECO:0000256" key="8">
    <source>
        <dbReference type="PIRSR" id="PIRSR000232-1"/>
    </source>
</evidence>
<keyword evidence="4 7" id="KW-0521">NADP</keyword>
<sequence length="185" mass="20392">MNAETLLLQRNSHPRLVAPAPTEEQMTFIYNSALRAPDHGNLRPWQIIEFTGEGLNRLGTLYQQGLMTRQPDADDALLNKVKSMPLRAPMVLAVIAKVTPEHKVPVIEQIISAGACAQNIILAAHAQGLGAMWRTGDVAFDPVVAKGLGLEPQDQIVGFIYLGQIEGRTKPIPEHNLNDFVQRWS</sequence>
<keyword evidence="6 7" id="KW-0520">NAD</keyword>
<dbReference type="Gene3D" id="3.40.109.10">
    <property type="entry name" value="NADH Oxidase"/>
    <property type="match status" value="1"/>
</dbReference>
<evidence type="ECO:0000256" key="6">
    <source>
        <dbReference type="ARBA" id="ARBA00023027"/>
    </source>
</evidence>
<evidence type="ECO:0000313" key="10">
    <source>
        <dbReference type="EMBL" id="OPX56060.1"/>
    </source>
</evidence>
<dbReference type="PANTHER" id="PTHR43821:SF1">
    <property type="entry name" value="NAD(P)H NITROREDUCTASE YDJA-RELATED"/>
    <property type="match status" value="1"/>
</dbReference>
<dbReference type="EMBL" id="MTSM01000005">
    <property type="protein sequence ID" value="OPX56060.1"/>
    <property type="molecule type" value="Genomic_DNA"/>
</dbReference>
<dbReference type="STRING" id="64969.SAMN02745127_00114"/>
<evidence type="ECO:0000256" key="4">
    <source>
        <dbReference type="ARBA" id="ARBA00022857"/>
    </source>
</evidence>
<keyword evidence="11" id="KW-1185">Reference proteome</keyword>
<feature type="binding site" evidence="8">
    <location>
        <position position="35"/>
    </location>
    <ligand>
        <name>FMN</name>
        <dbReference type="ChEBI" id="CHEBI:58210"/>
        <note>ligand shared between dimeric partners</note>
    </ligand>
</feature>
<keyword evidence="2 7" id="KW-0285">Flavoprotein</keyword>
<protein>
    <recommendedName>
        <fullName evidence="7">Putative NAD(P)H nitroreductase</fullName>
        <ecNumber evidence="7">1.-.-.-</ecNumber>
    </recommendedName>
</protein>
<dbReference type="PIRSF" id="PIRSF000232">
    <property type="entry name" value="YdjA"/>
    <property type="match status" value="1"/>
</dbReference>
<keyword evidence="5 7" id="KW-0560">Oxidoreductase</keyword>
<reference evidence="10 11" key="1">
    <citation type="submission" date="2017-01" db="EMBL/GenBank/DDBJ databases">
        <title>Genome Sequencing of a Marine Spirillum, Oceanospirillum multiglobuliferum ATCC 33336, from Japan.</title>
        <authorList>
            <person name="Carney J.G."/>
            <person name="Trachtenberg A.M."/>
            <person name="Rheaume B.A."/>
            <person name="Linnane J.D."/>
            <person name="Pitts N.L."/>
            <person name="Mykles D.L."/>
            <person name="Maclea K.S."/>
        </authorList>
    </citation>
    <scope>NUCLEOTIDE SEQUENCE [LARGE SCALE GENOMIC DNA]</scope>
    <source>
        <strain evidence="10 11">ATCC 33336</strain>
    </source>
</reference>
<evidence type="ECO:0000256" key="2">
    <source>
        <dbReference type="ARBA" id="ARBA00022630"/>
    </source>
</evidence>
<evidence type="ECO:0000256" key="5">
    <source>
        <dbReference type="ARBA" id="ARBA00023002"/>
    </source>
</evidence>
<dbReference type="InterPro" id="IPR000415">
    <property type="entry name" value="Nitroreductase-like"/>
</dbReference>
<dbReference type="InterPro" id="IPR026021">
    <property type="entry name" value="YdjA-like"/>
</dbReference>
<feature type="domain" description="Nitroreductase" evidence="9">
    <location>
        <begin position="9"/>
        <end position="163"/>
    </location>
</feature>
<evidence type="ECO:0000256" key="1">
    <source>
        <dbReference type="ARBA" id="ARBA00007118"/>
    </source>
</evidence>
<feature type="binding site" description="in other chain" evidence="8">
    <location>
        <begin position="10"/>
        <end position="12"/>
    </location>
    <ligand>
        <name>FMN</name>
        <dbReference type="ChEBI" id="CHEBI:58210"/>
        <note>ligand shared between dimeric partners</note>
    </ligand>
</feature>
<name>A0A1T4KKF2_9GAMM</name>
<comment type="cofactor">
    <cofactor evidence="8">
        <name>FMN</name>
        <dbReference type="ChEBI" id="CHEBI:58210"/>
    </cofactor>
    <text evidence="8">Binds 1 FMN per subunit.</text>
</comment>
<comment type="caution">
    <text evidence="10">The sequence shown here is derived from an EMBL/GenBank/DDBJ whole genome shotgun (WGS) entry which is preliminary data.</text>
</comment>
<dbReference type="AlphaFoldDB" id="A0A1T4KKF2"/>
<dbReference type="InterPro" id="IPR052530">
    <property type="entry name" value="NAD(P)H_nitroreductase"/>
</dbReference>
<accession>A0A1T4KKF2</accession>
<dbReference type="Pfam" id="PF00881">
    <property type="entry name" value="Nitroreductase"/>
    <property type="match status" value="1"/>
</dbReference>
<evidence type="ECO:0000256" key="3">
    <source>
        <dbReference type="ARBA" id="ARBA00022643"/>
    </source>
</evidence>
<dbReference type="GO" id="GO:0016491">
    <property type="term" value="F:oxidoreductase activity"/>
    <property type="evidence" value="ECO:0007669"/>
    <property type="project" value="UniProtKB-UniRule"/>
</dbReference>
<evidence type="ECO:0000259" key="9">
    <source>
        <dbReference type="Pfam" id="PF00881"/>
    </source>
</evidence>
<dbReference type="PANTHER" id="PTHR43821">
    <property type="entry name" value="NAD(P)H NITROREDUCTASE YDJA-RELATED"/>
    <property type="match status" value="1"/>
</dbReference>
<dbReference type="CDD" id="cd02135">
    <property type="entry name" value="YdjA-like"/>
    <property type="match status" value="1"/>
</dbReference>
<dbReference type="EC" id="1.-.-.-" evidence="7"/>
<feature type="binding site" evidence="8">
    <location>
        <position position="39"/>
    </location>
    <ligand>
        <name>FMN</name>
        <dbReference type="ChEBI" id="CHEBI:58210"/>
        <note>ligand shared between dimeric partners</note>
    </ligand>
</feature>
<dbReference type="RefSeq" id="WP_078743738.1">
    <property type="nucleotide sequence ID" value="NZ_FUXG01000001.1"/>
</dbReference>
<evidence type="ECO:0000256" key="7">
    <source>
        <dbReference type="PIRNR" id="PIRNR000232"/>
    </source>
</evidence>